<gene>
    <name evidence="1" type="ORF">FOPG_19867</name>
</gene>
<dbReference type="EMBL" id="KK034633">
    <property type="protein sequence ID" value="EXL63862.1"/>
    <property type="molecule type" value="Genomic_DNA"/>
</dbReference>
<dbReference type="AlphaFoldDB" id="X0GJR6"/>
<accession>X0GJR6</accession>
<reference evidence="1" key="2">
    <citation type="submission" date="2014-03" db="EMBL/GenBank/DDBJ databases">
        <title>The Genome Annotation of Fusarium oxysporum PHW808.</title>
        <authorList>
            <consortium name="The Broad Institute Genomics Platform"/>
            <person name="Ma L.-J."/>
            <person name="Corby-Kistler H."/>
            <person name="Broz K."/>
            <person name="Gale L.R."/>
            <person name="Jonkers W."/>
            <person name="O'Donnell K."/>
            <person name="Ploetz R."/>
            <person name="Steinberg C."/>
            <person name="Schwartz D.C."/>
            <person name="VanEtten H."/>
            <person name="Zhou S."/>
            <person name="Young S.K."/>
            <person name="Zeng Q."/>
            <person name="Gargeya S."/>
            <person name="Fitzgerald M."/>
            <person name="Abouelleil A."/>
            <person name="Alvarado L."/>
            <person name="Chapman S.B."/>
            <person name="Gainer-Dewar J."/>
            <person name="Goldberg J."/>
            <person name="Griggs A."/>
            <person name="Gujja S."/>
            <person name="Hansen M."/>
            <person name="Howarth C."/>
            <person name="Imamovic A."/>
            <person name="Ireland A."/>
            <person name="Larimer J."/>
            <person name="McCowan C."/>
            <person name="Murphy C."/>
            <person name="Pearson M."/>
            <person name="Poon T.W."/>
            <person name="Priest M."/>
            <person name="Roberts A."/>
            <person name="Saif S."/>
            <person name="Shea T."/>
            <person name="Sykes S."/>
            <person name="Wortman J."/>
            <person name="Nusbaum C."/>
            <person name="Birren B."/>
        </authorList>
    </citation>
    <scope>NUCLEOTIDE SEQUENCE</scope>
    <source>
        <strain evidence="1">54008</strain>
    </source>
</reference>
<evidence type="ECO:0000313" key="1">
    <source>
        <dbReference type="EMBL" id="EXL63862.1"/>
    </source>
</evidence>
<reference evidence="1" key="1">
    <citation type="submission" date="2011-11" db="EMBL/GenBank/DDBJ databases">
        <title>The Genome Sequence of Fusarium oxysporum PHW808.</title>
        <authorList>
            <consortium name="The Broad Institute Genome Sequencing Platform"/>
            <person name="Ma L.-J."/>
            <person name="Gale L.R."/>
            <person name="Schwartz D.C."/>
            <person name="Zhou S."/>
            <person name="Corby-Kistler H."/>
            <person name="Young S.K."/>
            <person name="Zeng Q."/>
            <person name="Gargeya S."/>
            <person name="Fitzgerald M."/>
            <person name="Haas B."/>
            <person name="Abouelleil A."/>
            <person name="Alvarado L."/>
            <person name="Arachchi H.M."/>
            <person name="Berlin A."/>
            <person name="Brown A."/>
            <person name="Chapman S.B."/>
            <person name="Chen Z."/>
            <person name="Dunbar C."/>
            <person name="Freedman E."/>
            <person name="Gearin G."/>
            <person name="Goldberg J."/>
            <person name="Griggs A."/>
            <person name="Gujja S."/>
            <person name="Heiman D."/>
            <person name="Howarth C."/>
            <person name="Larson L."/>
            <person name="Lui A."/>
            <person name="MacDonald P.J.P."/>
            <person name="Montmayeur A."/>
            <person name="Murphy C."/>
            <person name="Neiman D."/>
            <person name="Pearson M."/>
            <person name="Priest M."/>
            <person name="Roberts A."/>
            <person name="Saif S."/>
            <person name="Shea T."/>
            <person name="Shenoy N."/>
            <person name="Sisk P."/>
            <person name="Stolte C."/>
            <person name="Sykes S."/>
            <person name="Wortman J."/>
            <person name="Nusbaum C."/>
            <person name="Birren B."/>
        </authorList>
    </citation>
    <scope>NUCLEOTIDE SEQUENCE [LARGE SCALE GENOMIC DNA]</scope>
    <source>
        <strain evidence="1">54008</strain>
    </source>
</reference>
<name>X0GJR6_FUSOX</name>
<sequence>MGRRAVSESLSCFQLCQKGRGDSYGREGSRAFFRKVEGGNTNLWPFARHERVEVVWLWNSQSRANQEAAQKALEMGGRREVVMAIHIGSGWGVFLFGLSQGL</sequence>
<dbReference type="HOGENOM" id="CLU_2277651_0_0_1"/>
<organism evidence="1">
    <name type="scientific">Fusarium oxysporum f. sp. conglutinans race 2 54008</name>
    <dbReference type="NCBI Taxonomy" id="1089457"/>
    <lineage>
        <taxon>Eukaryota</taxon>
        <taxon>Fungi</taxon>
        <taxon>Dikarya</taxon>
        <taxon>Ascomycota</taxon>
        <taxon>Pezizomycotina</taxon>
        <taxon>Sordariomycetes</taxon>
        <taxon>Hypocreomycetidae</taxon>
        <taxon>Hypocreales</taxon>
        <taxon>Nectriaceae</taxon>
        <taxon>Fusarium</taxon>
        <taxon>Fusarium oxysporum species complex</taxon>
    </lineage>
</organism>
<proteinExistence type="predicted"/>
<dbReference type="Proteomes" id="UP000030676">
    <property type="component" value="Unassembled WGS sequence"/>
</dbReference>
<protein>
    <submittedName>
        <fullName evidence="1">Uncharacterized protein</fullName>
    </submittedName>
</protein>